<evidence type="ECO:0000313" key="2">
    <source>
        <dbReference type="Proteomes" id="UP000321569"/>
    </source>
</evidence>
<reference evidence="1 2" key="1">
    <citation type="submission" date="2019-07" db="EMBL/GenBank/DDBJ databases">
        <title>Whole genome shotgun sequence of Lactobacillus rapi NBRC 109618.</title>
        <authorList>
            <person name="Hosoyama A."/>
            <person name="Uohara A."/>
            <person name="Ohji S."/>
            <person name="Ichikawa N."/>
        </authorList>
    </citation>
    <scope>NUCLEOTIDE SEQUENCE [LARGE SCALE GENOMIC DNA]</scope>
    <source>
        <strain evidence="1 2">NBRC 109618</strain>
    </source>
</reference>
<protein>
    <recommendedName>
        <fullName evidence="3">DUF3383 family protein</fullName>
    </recommendedName>
</protein>
<dbReference type="Proteomes" id="UP000321569">
    <property type="component" value="Unassembled WGS sequence"/>
</dbReference>
<dbReference type="EMBL" id="BKAM01000007">
    <property type="protein sequence ID" value="GEP72032.1"/>
    <property type="molecule type" value="Genomic_DNA"/>
</dbReference>
<sequence>MALIPKITDVYVTLDITHPQTTVGLKNPAIFVKGDSENYKEYQTLDALEADYDATTSVYRKAQTIFDQADYPELVAVVTFAGDSPAPVPTSAPAPTNLKATPTDDGAVITADPVSADDGGDPNAIPASGTGKAAADYFYNNWEFAMLADYNQADALALADIIEHGGYDGKGFHIFFQQFDADNADDAAKFNGYSRTFCFYHTDSSEDYAAALAAQGANQDLIGQVSWKFVSDLIDVTPEALTASQIIALEKKGFILYVHKGNNNNQTDDKNVAGMYVDTVHGMDFVKSNVETNLQNTLNTAGKVPFDAKGLGMIDASLDGSMSTAYSQQIIATSLDTGKPMYHTHVPQLNEIRITDWVNRNLKGVKFDYTPSSAVNEVHVNGDVAEAV</sequence>
<comment type="caution">
    <text evidence="1">The sequence shown here is derived from an EMBL/GenBank/DDBJ whole genome shotgun (WGS) entry which is preliminary data.</text>
</comment>
<dbReference type="STRING" id="1423795.FD12_GL001392"/>
<accession>A0A512PLG8</accession>
<name>A0A512PLG8_9LACO</name>
<organism evidence="1 2">
    <name type="scientific">Lentilactobacillus rapi</name>
    <dbReference type="NCBI Taxonomy" id="481723"/>
    <lineage>
        <taxon>Bacteria</taxon>
        <taxon>Bacillati</taxon>
        <taxon>Bacillota</taxon>
        <taxon>Bacilli</taxon>
        <taxon>Lactobacillales</taxon>
        <taxon>Lactobacillaceae</taxon>
        <taxon>Lentilactobacillus</taxon>
    </lineage>
</organism>
<evidence type="ECO:0008006" key="3">
    <source>
        <dbReference type="Google" id="ProtNLM"/>
    </source>
</evidence>
<dbReference type="RefSeq" id="WP_054747974.1">
    <property type="nucleotide sequence ID" value="NZ_BKAM01000007.1"/>
</dbReference>
<proteinExistence type="predicted"/>
<dbReference type="AlphaFoldDB" id="A0A512PLG8"/>
<dbReference type="OrthoDB" id="1684431at2"/>
<gene>
    <name evidence="1" type="ORF">LRA02_09000</name>
</gene>
<evidence type="ECO:0000313" key="1">
    <source>
        <dbReference type="EMBL" id="GEP72032.1"/>
    </source>
</evidence>